<sequence>MVFWATTPDQLRQLAAAGSQSVIEHVFGATSVLREEFGYGPDETEEADFAAQLFASLDCLRTGADRLVLAVEVSTPLRAAAAEAAYGRLTQTELPWRTARAIFRDAPESLPALRVYAESLHGKQLPELWEDESVREALSEHDLLWFDPSELEQALDGLHSQSRKEN</sequence>
<organism evidence="1 2">
    <name type="scientific">Enemella dayhoffiae</name>
    <dbReference type="NCBI Taxonomy" id="2016507"/>
    <lineage>
        <taxon>Bacteria</taxon>
        <taxon>Bacillati</taxon>
        <taxon>Actinomycetota</taxon>
        <taxon>Actinomycetes</taxon>
        <taxon>Propionibacteriales</taxon>
        <taxon>Propionibacteriaceae</taxon>
        <taxon>Enemella</taxon>
    </lineage>
</organism>
<dbReference type="AlphaFoldDB" id="A0A255GUV8"/>
<keyword evidence="2" id="KW-1185">Reference proteome</keyword>
<reference evidence="1 2" key="1">
    <citation type="submission" date="2017-07" db="EMBL/GenBank/DDBJ databases">
        <title>Draft whole genome sequences of clinical Proprionibacteriaceae strains.</title>
        <authorList>
            <person name="Bernier A.-M."/>
            <person name="Bernard K."/>
            <person name="Domingo M.-C."/>
        </authorList>
    </citation>
    <scope>NUCLEOTIDE SEQUENCE [LARGE SCALE GENOMIC DNA]</scope>
    <source>
        <strain evidence="1 2">NML 130396</strain>
    </source>
</reference>
<evidence type="ECO:0000313" key="2">
    <source>
        <dbReference type="Proteomes" id="UP000216311"/>
    </source>
</evidence>
<dbReference type="EMBL" id="NMVQ01000034">
    <property type="protein sequence ID" value="OYO19411.1"/>
    <property type="molecule type" value="Genomic_DNA"/>
</dbReference>
<dbReference type="Pfam" id="PF21853">
    <property type="entry name" value="DUF6912"/>
    <property type="match status" value="1"/>
</dbReference>
<comment type="caution">
    <text evidence="1">The sequence shown here is derived from an EMBL/GenBank/DDBJ whole genome shotgun (WGS) entry which is preliminary data.</text>
</comment>
<name>A0A255GUV8_9ACTN</name>
<dbReference type="Proteomes" id="UP000216311">
    <property type="component" value="Unassembled WGS sequence"/>
</dbReference>
<gene>
    <name evidence="1" type="ORF">CGZ93_13730</name>
</gene>
<accession>A0A255GUV8</accession>
<dbReference type="InterPro" id="IPR054206">
    <property type="entry name" value="DUF6912"/>
</dbReference>
<evidence type="ECO:0000313" key="1">
    <source>
        <dbReference type="EMBL" id="OYO19411.1"/>
    </source>
</evidence>
<protein>
    <submittedName>
        <fullName evidence="1">Uncharacterized protein</fullName>
    </submittedName>
</protein>
<proteinExistence type="predicted"/>